<dbReference type="InterPro" id="IPR020568">
    <property type="entry name" value="Ribosomal_Su5_D2-typ_SF"/>
</dbReference>
<organism evidence="2 3">
    <name type="scientific">Sphagnum jensenii</name>
    <dbReference type="NCBI Taxonomy" id="128206"/>
    <lineage>
        <taxon>Eukaryota</taxon>
        <taxon>Viridiplantae</taxon>
        <taxon>Streptophyta</taxon>
        <taxon>Embryophyta</taxon>
        <taxon>Bryophyta</taxon>
        <taxon>Sphagnophytina</taxon>
        <taxon>Sphagnopsida</taxon>
        <taxon>Sphagnales</taxon>
        <taxon>Sphagnaceae</taxon>
        <taxon>Sphagnum</taxon>
    </lineage>
</organism>
<dbReference type="SMART" id="SM00838">
    <property type="entry name" value="EFG_C"/>
    <property type="match status" value="1"/>
</dbReference>
<dbReference type="PANTHER" id="PTHR42908:SF3">
    <property type="entry name" value="ELONGATION FACTOR-LIKE GTPASE 1"/>
    <property type="match status" value="1"/>
</dbReference>
<gene>
    <name evidence="2" type="ORF">CSSPJE1EN1_LOCUS25874</name>
</gene>
<accession>A0ABP0V956</accession>
<reference evidence="2" key="1">
    <citation type="submission" date="2024-02" db="EMBL/GenBank/DDBJ databases">
        <authorList>
            <consortium name="ELIXIR-Norway"/>
            <consortium name="Elixir Norway"/>
        </authorList>
    </citation>
    <scope>NUCLEOTIDE SEQUENCE</scope>
</reference>
<dbReference type="Proteomes" id="UP001497444">
    <property type="component" value="Unassembled WGS sequence"/>
</dbReference>
<dbReference type="Gene3D" id="3.30.70.240">
    <property type="match status" value="1"/>
</dbReference>
<proteinExistence type="predicted"/>
<dbReference type="PANTHER" id="PTHR42908">
    <property type="entry name" value="TRANSLATION ELONGATION FACTOR-RELATED"/>
    <property type="match status" value="1"/>
</dbReference>
<evidence type="ECO:0000313" key="2">
    <source>
        <dbReference type="EMBL" id="CAK9250496.1"/>
    </source>
</evidence>
<dbReference type="Pfam" id="PF00679">
    <property type="entry name" value="EFG_C"/>
    <property type="match status" value="1"/>
</dbReference>
<evidence type="ECO:0000313" key="3">
    <source>
        <dbReference type="Proteomes" id="UP001497444"/>
    </source>
</evidence>
<dbReference type="InterPro" id="IPR035647">
    <property type="entry name" value="EFG_III/V"/>
</dbReference>
<dbReference type="InterPro" id="IPR000640">
    <property type="entry name" value="EFG_V-like"/>
</dbReference>
<dbReference type="Gene3D" id="2.40.30.10">
    <property type="entry name" value="Translation factors"/>
    <property type="match status" value="1"/>
</dbReference>
<comment type="caution">
    <text evidence="2">The sequence shown here is derived from an EMBL/GenBank/DDBJ whole genome shotgun (WGS) entry which is preliminary data.</text>
</comment>
<dbReference type="SUPFAM" id="SSF54211">
    <property type="entry name" value="Ribosomal protein S5 domain 2-like"/>
    <property type="match status" value="1"/>
</dbReference>
<dbReference type="Gene3D" id="3.30.230.10">
    <property type="match status" value="1"/>
</dbReference>
<dbReference type="CDD" id="cd04096">
    <property type="entry name" value="eEF2_snRNP_like_C"/>
    <property type="match status" value="1"/>
</dbReference>
<protein>
    <recommendedName>
        <fullName evidence="1">Elongation factor EFG domain-containing protein</fullName>
    </recommendedName>
</protein>
<feature type="domain" description="Elongation factor EFG" evidence="1">
    <location>
        <begin position="496"/>
        <end position="586"/>
    </location>
</feature>
<evidence type="ECO:0000259" key="1">
    <source>
        <dbReference type="SMART" id="SM00838"/>
    </source>
</evidence>
<sequence length="639" mass="70733">MVVRCVPSPIEAQRSRIETLFDPKLNSLWHSTENNIVSSSFDSKTLIVNKMNSIRKNIMACRADDFADVVVFISKMVPVKISEFLPRDRDMLLAQNSANNDGPQINNALNSDDEIFVALGRVYSGVLHRDLNLYVLSHRHDPLPVSNDSIMDIESSTPDGYNEETPDQVLNEDVPAHLATTAKRIPPRTIEPLVSYRETVFPCEPGYQPSLPPPWCDISGLSSCVGGHCQQVFAAGGLKITLSCSPLPPSLVSLLDSHCDAAWIVSEMISKYKWTPSRLIDYYSSQAGLSTVVSAAIVRFVDNYVKLVKDSIEANAVDVMGDFSSSYVKLGSELDTEKILSLILSFGSKSVLTNCLIMSKASGLNLISDGTDYNEKLGSISMFEVSEEKTSLVEHIWTRLQSALVAGFQETCAAGPIMQEPLFGVCYTIENININLSLAHYIFPQLSATELATKFSCLKPLDITPHTLSNHILSSGSLITDMKSGLKLSMLSCPLRIVEPIYACDLQCDQTQLGNLYGVLSKRRGEVTKEDIIDGTSLFLLSTTLPVSESFGFAQELLRKTSGNATAPQLIFSHWSIIQDNPFWKPQTEDELEKYGDSYVSEHNILRACIDKVRKRKGLPIEEKVVVSAEKQRNMNRKK</sequence>
<dbReference type="InterPro" id="IPR014721">
    <property type="entry name" value="Ribsml_uS5_D2-typ_fold_subgr"/>
</dbReference>
<keyword evidence="3" id="KW-1185">Reference proteome</keyword>
<name>A0ABP0V956_9BRYO</name>
<dbReference type="SUPFAM" id="SSF54980">
    <property type="entry name" value="EF-G C-terminal domain-like"/>
    <property type="match status" value="1"/>
</dbReference>
<dbReference type="EMBL" id="CAXAQS010000179">
    <property type="protein sequence ID" value="CAK9250496.1"/>
    <property type="molecule type" value="Genomic_DNA"/>
</dbReference>